<dbReference type="RefSeq" id="WP_046664432.1">
    <property type="nucleotide sequence ID" value="NZ_CCRH01000001.1"/>
</dbReference>
<evidence type="ECO:0000313" key="1">
    <source>
        <dbReference type="EMBL" id="CDZ31256.1"/>
    </source>
</evidence>
<dbReference type="Proteomes" id="UP000046176">
    <property type="component" value="Unassembled WGS sequence"/>
</dbReference>
<reference evidence="1 2" key="1">
    <citation type="submission" date="2014-08" db="EMBL/GenBank/DDBJ databases">
        <authorList>
            <person name="Chen Y.-H."/>
        </authorList>
    </citation>
    <scope>NUCLEOTIDE SEQUENCE [LARGE SCALE GENOMIC DNA]</scope>
</reference>
<dbReference type="OrthoDB" id="8369420at2"/>
<accession>A0A0T7F8F9</accession>
<sequence length="111" mass="12733">MSDQLKDIIARLRAELIADSSEYPHLNVPLEDLRLIVQSFEILHAEKEALRRRVEQHAEVVEAVEVFIAAYRDKYKNYGNGGVRPSAVLRREVRMIWAAMNGHVLATESTF</sequence>
<dbReference type="AlphaFoldDB" id="A0A0T7F8F9"/>
<protein>
    <submittedName>
        <fullName evidence="1">Uncharacterized protein</fullName>
    </submittedName>
</protein>
<dbReference type="EMBL" id="CCRH01000001">
    <property type="protein sequence ID" value="CDZ31256.1"/>
    <property type="molecule type" value="Genomic_DNA"/>
</dbReference>
<name>A0A0T7F8F9_NEOGA</name>
<evidence type="ECO:0000313" key="2">
    <source>
        <dbReference type="Proteomes" id="UP000046176"/>
    </source>
</evidence>
<gene>
    <name evidence="1" type="ORF">NGAL_HAMBI1145_00170</name>
</gene>
<organism evidence="1 2">
    <name type="scientific">Neorhizobium galegae bv. officinalis</name>
    <dbReference type="NCBI Taxonomy" id="323656"/>
    <lineage>
        <taxon>Bacteria</taxon>
        <taxon>Pseudomonadati</taxon>
        <taxon>Pseudomonadota</taxon>
        <taxon>Alphaproteobacteria</taxon>
        <taxon>Hyphomicrobiales</taxon>
        <taxon>Rhizobiaceae</taxon>
        <taxon>Rhizobium/Agrobacterium group</taxon>
        <taxon>Neorhizobium</taxon>
    </lineage>
</organism>
<proteinExistence type="predicted"/>